<name>A0A9W8RZN9_9HYPO</name>
<evidence type="ECO:0000313" key="1">
    <source>
        <dbReference type="EMBL" id="KAJ4258212.1"/>
    </source>
</evidence>
<evidence type="ECO:0000313" key="2">
    <source>
        <dbReference type="Proteomes" id="UP001152049"/>
    </source>
</evidence>
<dbReference type="NCBIfam" id="NF040572">
    <property type="entry name" value="heme_bind_FMP"/>
    <property type="match status" value="1"/>
</dbReference>
<comment type="caution">
    <text evidence="1">The sequence shown here is derived from an EMBL/GenBank/DDBJ whole genome shotgun (WGS) entry which is preliminary data.</text>
</comment>
<protein>
    <submittedName>
        <fullName evidence="1">Uncharacterized protein</fullName>
    </submittedName>
</protein>
<accession>A0A9W8RZN9</accession>
<keyword evidence="2" id="KW-1185">Reference proteome</keyword>
<dbReference type="EMBL" id="JAOQAZ010000016">
    <property type="protein sequence ID" value="KAJ4258212.1"/>
    <property type="molecule type" value="Genomic_DNA"/>
</dbReference>
<dbReference type="OrthoDB" id="1933717at2759"/>
<dbReference type="InterPro" id="IPR047975">
    <property type="entry name" value="Heme_bind_FMP"/>
</dbReference>
<dbReference type="Proteomes" id="UP001152049">
    <property type="component" value="Unassembled WGS sequence"/>
</dbReference>
<proteinExistence type="predicted"/>
<dbReference type="AlphaFoldDB" id="A0A9W8RZN9"/>
<organism evidence="1 2">
    <name type="scientific">Fusarium torreyae</name>
    <dbReference type="NCBI Taxonomy" id="1237075"/>
    <lineage>
        <taxon>Eukaryota</taxon>
        <taxon>Fungi</taxon>
        <taxon>Dikarya</taxon>
        <taxon>Ascomycota</taxon>
        <taxon>Pezizomycotina</taxon>
        <taxon>Sordariomycetes</taxon>
        <taxon>Hypocreomycetidae</taxon>
        <taxon>Hypocreales</taxon>
        <taxon>Nectriaceae</taxon>
        <taxon>Fusarium</taxon>
    </lineage>
</organism>
<sequence>MMIPTAPVVPMDLGDDFKFGPTVLDPVQPETQENLIQVNGFASVDPAGGDLAMSQLDVLAKFRGTYSGFGFNTIFRPNGTTTPTPLPILPPSEDPNDNILQLNLTSESMAFSKELTDVPNRGLDTQADLMLNGIPYTQTITDITEIVKPPKKQPVIHFEPGLWMHVPASQEMPVLAASLSRMASIPHGTSINVQSFKPTSTSKGAPAIPVVNITPLIIGKKGTVAFRSQTATNKNTHRLPQDLTDFIKAGTITQDILTDPNTVLRNANKGKTIVENTTFKVSSFPDNPELGGGTSNIGFLIGADGGVNTATVQARSANANAVKVTAQYWLSKIRTKIDLPVVNINVDKKTTVSPASNGPRDAVPRFLVDINVPTAKTVNIEYIQIQYSQTVFLDFNGLSWPHVTVGTLAPTVRHRLSDVLVPGQVGLSTQ</sequence>
<reference evidence="1" key="1">
    <citation type="submission" date="2022-09" db="EMBL/GenBank/DDBJ databases">
        <title>Fusarium specimens isolated from Avocado Roots.</title>
        <authorList>
            <person name="Stajich J."/>
            <person name="Roper C."/>
            <person name="Heimlech-Rivalta G."/>
        </authorList>
    </citation>
    <scope>NUCLEOTIDE SEQUENCE</scope>
    <source>
        <strain evidence="1">CF00136</strain>
    </source>
</reference>
<gene>
    <name evidence="1" type="ORF">NW762_008360</name>
</gene>